<dbReference type="SUPFAM" id="SSF47413">
    <property type="entry name" value="lambda repressor-like DNA-binding domains"/>
    <property type="match status" value="1"/>
</dbReference>
<dbReference type="InterPro" id="IPR010982">
    <property type="entry name" value="Lambda_DNA-bd_dom_sf"/>
</dbReference>
<dbReference type="CDD" id="cd00093">
    <property type="entry name" value="HTH_XRE"/>
    <property type="match status" value="1"/>
</dbReference>
<keyword evidence="4" id="KW-1185">Reference proteome</keyword>
<dbReference type="Pfam" id="PF01381">
    <property type="entry name" value="HTH_3"/>
    <property type="match status" value="1"/>
</dbReference>
<comment type="caution">
    <text evidence="3">The sequence shown here is derived from an EMBL/GenBank/DDBJ whole genome shotgun (WGS) entry which is preliminary data.</text>
</comment>
<dbReference type="OrthoDB" id="9803379at2"/>
<feature type="compositionally biased region" description="Low complexity" evidence="1">
    <location>
        <begin position="98"/>
        <end position="110"/>
    </location>
</feature>
<dbReference type="Proteomes" id="UP000295293">
    <property type="component" value="Unassembled WGS sequence"/>
</dbReference>
<dbReference type="Gene3D" id="1.10.260.40">
    <property type="entry name" value="lambda repressor-like DNA-binding domains"/>
    <property type="match status" value="1"/>
</dbReference>
<dbReference type="EMBL" id="SNZH01000004">
    <property type="protein sequence ID" value="TDR45608.1"/>
    <property type="molecule type" value="Genomic_DNA"/>
</dbReference>
<evidence type="ECO:0000313" key="4">
    <source>
        <dbReference type="Proteomes" id="UP000295293"/>
    </source>
</evidence>
<dbReference type="InterPro" id="IPR001387">
    <property type="entry name" value="Cro/C1-type_HTH"/>
</dbReference>
<proteinExistence type="predicted"/>
<feature type="region of interest" description="Disordered" evidence="1">
    <location>
        <begin position="91"/>
        <end position="127"/>
    </location>
</feature>
<organism evidence="3 4">
    <name type="scientific">Tahibacter aquaticus</name>
    <dbReference type="NCBI Taxonomy" id="520092"/>
    <lineage>
        <taxon>Bacteria</taxon>
        <taxon>Pseudomonadati</taxon>
        <taxon>Pseudomonadota</taxon>
        <taxon>Gammaproteobacteria</taxon>
        <taxon>Lysobacterales</taxon>
        <taxon>Rhodanobacteraceae</taxon>
        <taxon>Tahibacter</taxon>
    </lineage>
</organism>
<accession>A0A4R6Z1Z2</accession>
<dbReference type="PROSITE" id="PS50943">
    <property type="entry name" value="HTH_CROC1"/>
    <property type="match status" value="1"/>
</dbReference>
<name>A0A4R6Z1Z2_9GAMM</name>
<dbReference type="RefSeq" id="WP_133817986.1">
    <property type="nucleotide sequence ID" value="NZ_SNZH01000004.1"/>
</dbReference>
<protein>
    <submittedName>
        <fullName evidence="3">Helix-turn-helix protein</fullName>
    </submittedName>
</protein>
<gene>
    <name evidence="3" type="ORF">DFR29_10436</name>
</gene>
<evidence type="ECO:0000313" key="3">
    <source>
        <dbReference type="EMBL" id="TDR45608.1"/>
    </source>
</evidence>
<sequence length="127" mass="13996">MKSIHKPEFLLFRTLLRETRIAADLSQITLAERLGVPQAYVSAFELGKVRQDFIQIRDWCTACGIAAADLANQFDQRWAVEGPALTRLVGKPAKKAATRTTTTRGAAEAKSMAKVAGKPVRKRSRGK</sequence>
<evidence type="ECO:0000256" key="1">
    <source>
        <dbReference type="SAM" id="MobiDB-lite"/>
    </source>
</evidence>
<dbReference type="SMART" id="SM00530">
    <property type="entry name" value="HTH_XRE"/>
    <property type="match status" value="1"/>
</dbReference>
<dbReference type="GO" id="GO:0003677">
    <property type="term" value="F:DNA binding"/>
    <property type="evidence" value="ECO:0007669"/>
    <property type="project" value="InterPro"/>
</dbReference>
<dbReference type="AlphaFoldDB" id="A0A4R6Z1Z2"/>
<feature type="domain" description="HTH cro/C1-type" evidence="2">
    <location>
        <begin position="16"/>
        <end position="70"/>
    </location>
</feature>
<reference evidence="3 4" key="1">
    <citation type="submission" date="2019-03" db="EMBL/GenBank/DDBJ databases">
        <title>Genomic Encyclopedia of Type Strains, Phase IV (KMG-IV): sequencing the most valuable type-strain genomes for metagenomic binning, comparative biology and taxonomic classification.</title>
        <authorList>
            <person name="Goeker M."/>
        </authorList>
    </citation>
    <scope>NUCLEOTIDE SEQUENCE [LARGE SCALE GENOMIC DNA]</scope>
    <source>
        <strain evidence="3 4">DSM 21667</strain>
    </source>
</reference>
<evidence type="ECO:0000259" key="2">
    <source>
        <dbReference type="PROSITE" id="PS50943"/>
    </source>
</evidence>